<reference evidence="2" key="1">
    <citation type="submission" date="2019-08" db="EMBL/GenBank/DDBJ databases">
        <authorList>
            <person name="Kucharzyk K."/>
            <person name="Murdoch R.W."/>
            <person name="Higgins S."/>
            <person name="Loffler F."/>
        </authorList>
    </citation>
    <scope>NUCLEOTIDE SEQUENCE</scope>
</reference>
<name>A0A645DRY2_9ZZZZ</name>
<accession>A0A645DRY2</accession>
<organism evidence="2">
    <name type="scientific">bioreactor metagenome</name>
    <dbReference type="NCBI Taxonomy" id="1076179"/>
    <lineage>
        <taxon>unclassified sequences</taxon>
        <taxon>metagenomes</taxon>
        <taxon>ecological metagenomes</taxon>
    </lineage>
</organism>
<dbReference type="InterPro" id="IPR046914">
    <property type="entry name" value="ABC-3C_CTD6"/>
</dbReference>
<comment type="caution">
    <text evidence="2">The sequence shown here is derived from an EMBL/GenBank/DDBJ whole genome shotgun (WGS) entry which is preliminary data.</text>
</comment>
<dbReference type="EMBL" id="VSSQ01039008">
    <property type="protein sequence ID" value="MPM92025.1"/>
    <property type="molecule type" value="Genomic_DNA"/>
</dbReference>
<evidence type="ECO:0000259" key="1">
    <source>
        <dbReference type="Pfam" id="PF20282"/>
    </source>
</evidence>
<dbReference type="Pfam" id="PF20282">
    <property type="entry name" value="CTD6"/>
    <property type="match status" value="1"/>
</dbReference>
<sequence length="248" mass="28106">MRFSVYVNDSLSGDLTENLEKELTELGIDIQGVDVADKCAKLFVSILTETARRTKRKGAPAKTASHKKQELIGVPIATVYVKDGKISINGQMFSLHEKITPPEDIAQEEMPYIKALFAAYAQATGMATVTKNDLPTLNVRYRRNFSDQRENYYNAVRVERSVREIFNDGEVEFGKIKEDTYDGIVDVCWNDFDDGFKRLLAVLNQVSQITLTKSFLTQIKDLINNSEKKGICHMLVNDGRIQWVLEND</sequence>
<evidence type="ECO:0000313" key="2">
    <source>
        <dbReference type="EMBL" id="MPM92025.1"/>
    </source>
</evidence>
<gene>
    <name evidence="2" type="ORF">SDC9_139159</name>
</gene>
<feature type="domain" description="ABC-three component systems C-terminal" evidence="1">
    <location>
        <begin position="109"/>
        <end position="243"/>
    </location>
</feature>
<dbReference type="AlphaFoldDB" id="A0A645DRY2"/>
<protein>
    <recommendedName>
        <fullName evidence="1">ABC-three component systems C-terminal domain-containing protein</fullName>
    </recommendedName>
</protein>
<proteinExistence type="predicted"/>